<dbReference type="Proteomes" id="UP000322667">
    <property type="component" value="Chromosome D03"/>
</dbReference>
<keyword evidence="2" id="KW-1185">Reference proteome</keyword>
<name>A0A5D2LQ99_GOSTO</name>
<sequence>MRLLIFTYNRNFVILGGEEGFQMLVDALVWDSDALSCCILHHVPSTGHACHWAEKVFNQDTFFKKTVKYVGEPMTHLEST</sequence>
<proteinExistence type="predicted"/>
<gene>
    <name evidence="1" type="ORF">ES332_D03G201600v1</name>
</gene>
<reference evidence="1 2" key="1">
    <citation type="submission" date="2019-07" db="EMBL/GenBank/DDBJ databases">
        <title>WGS assembly of Gossypium tomentosum.</title>
        <authorList>
            <person name="Chen Z.J."/>
            <person name="Sreedasyam A."/>
            <person name="Ando A."/>
            <person name="Song Q."/>
            <person name="De L."/>
            <person name="Hulse-Kemp A."/>
            <person name="Ding M."/>
            <person name="Ye W."/>
            <person name="Kirkbride R."/>
            <person name="Jenkins J."/>
            <person name="Plott C."/>
            <person name="Lovell J."/>
            <person name="Lin Y.-M."/>
            <person name="Vaughn R."/>
            <person name="Liu B."/>
            <person name="Li W."/>
            <person name="Simpson S."/>
            <person name="Scheffler B."/>
            <person name="Saski C."/>
            <person name="Grover C."/>
            <person name="Hu G."/>
            <person name="Conover J."/>
            <person name="Carlson J."/>
            <person name="Shu S."/>
            <person name="Boston L."/>
            <person name="Williams M."/>
            <person name="Peterson D."/>
            <person name="Mcgee K."/>
            <person name="Jones D."/>
            <person name="Wendel J."/>
            <person name="Stelly D."/>
            <person name="Grimwood J."/>
            <person name="Schmutz J."/>
        </authorList>
    </citation>
    <scope>NUCLEOTIDE SEQUENCE [LARGE SCALE GENOMIC DNA]</scope>
    <source>
        <strain evidence="1">7179.01</strain>
    </source>
</reference>
<organism evidence="1 2">
    <name type="scientific">Gossypium tomentosum</name>
    <name type="common">Hawaiian cotton</name>
    <name type="synonym">Gossypium sandvicense</name>
    <dbReference type="NCBI Taxonomy" id="34277"/>
    <lineage>
        <taxon>Eukaryota</taxon>
        <taxon>Viridiplantae</taxon>
        <taxon>Streptophyta</taxon>
        <taxon>Embryophyta</taxon>
        <taxon>Tracheophyta</taxon>
        <taxon>Spermatophyta</taxon>
        <taxon>Magnoliopsida</taxon>
        <taxon>eudicotyledons</taxon>
        <taxon>Gunneridae</taxon>
        <taxon>Pentapetalae</taxon>
        <taxon>rosids</taxon>
        <taxon>malvids</taxon>
        <taxon>Malvales</taxon>
        <taxon>Malvaceae</taxon>
        <taxon>Malvoideae</taxon>
        <taxon>Gossypium</taxon>
    </lineage>
</organism>
<protein>
    <submittedName>
        <fullName evidence="1">Uncharacterized protein</fullName>
    </submittedName>
</protein>
<evidence type="ECO:0000313" key="1">
    <source>
        <dbReference type="EMBL" id="TYH81448.1"/>
    </source>
</evidence>
<dbReference type="EMBL" id="CM017625">
    <property type="protein sequence ID" value="TYH81449.1"/>
    <property type="molecule type" value="Genomic_DNA"/>
</dbReference>
<accession>A0A5D2LQ99</accession>
<dbReference type="EMBL" id="CM017625">
    <property type="protein sequence ID" value="TYH81448.1"/>
    <property type="molecule type" value="Genomic_DNA"/>
</dbReference>
<evidence type="ECO:0000313" key="2">
    <source>
        <dbReference type="Proteomes" id="UP000322667"/>
    </source>
</evidence>
<dbReference type="AlphaFoldDB" id="A0A5D2LQ99"/>